<dbReference type="Proteomes" id="UP000095280">
    <property type="component" value="Unplaced"/>
</dbReference>
<name>A0A1I8GHJ8_9PLAT</name>
<sequence length="265" mass="29503">MFDDAESNPALSDLLIEFLSINEVAETAKAFESCECLSSSSLKLVKDCSSQVLFNKQLAELKTQEWKPLCEITAKAKRLQFESLALWHAEGVPVVRAAVIDSIGSEIENENSAANRRALSDLLSLSGLFDEQFALKFMSIVFSSDCQWLIKLCLDSFDSALLSHIEASDSDELPAVLAQFIRLSCNYYCKSTSLCEIFGLSLEHLLSVQPSQQRPTSALELLPLLLERNFMWMWMTSDSDPSIQPLAEAVRLKLSSKLQCIADFA</sequence>
<protein>
    <submittedName>
        <fullName evidence="2">Nuclear pore complex protein</fullName>
    </submittedName>
</protein>
<organism evidence="1 2">
    <name type="scientific">Macrostomum lignano</name>
    <dbReference type="NCBI Taxonomy" id="282301"/>
    <lineage>
        <taxon>Eukaryota</taxon>
        <taxon>Metazoa</taxon>
        <taxon>Spiralia</taxon>
        <taxon>Lophotrochozoa</taxon>
        <taxon>Platyhelminthes</taxon>
        <taxon>Rhabditophora</taxon>
        <taxon>Macrostomorpha</taxon>
        <taxon>Macrostomida</taxon>
        <taxon>Macrostomidae</taxon>
        <taxon>Macrostomum</taxon>
    </lineage>
</organism>
<proteinExistence type="predicted"/>
<evidence type="ECO:0000313" key="1">
    <source>
        <dbReference type="Proteomes" id="UP000095280"/>
    </source>
</evidence>
<evidence type="ECO:0000313" key="2">
    <source>
        <dbReference type="WBParaSite" id="maker-uti_cns_0001911-snap-gene-0.16-mRNA-1"/>
    </source>
</evidence>
<dbReference type="WBParaSite" id="maker-uti_cns_0001911-snap-gene-0.16-mRNA-1">
    <property type="protein sequence ID" value="maker-uti_cns_0001911-snap-gene-0.16-mRNA-1"/>
    <property type="gene ID" value="maker-uti_cns_0001911-snap-gene-0.16"/>
</dbReference>
<keyword evidence="1" id="KW-1185">Reference proteome</keyword>
<reference evidence="2" key="1">
    <citation type="submission" date="2016-11" db="UniProtKB">
        <authorList>
            <consortium name="WormBaseParasite"/>
        </authorList>
    </citation>
    <scope>IDENTIFICATION</scope>
</reference>
<accession>A0A1I8GHJ8</accession>
<dbReference type="AlphaFoldDB" id="A0A1I8GHJ8"/>